<dbReference type="Gramene" id="GBG72305">
    <property type="protein sequence ID" value="GBG72305"/>
    <property type="gene ID" value="CBR_g11234"/>
</dbReference>
<proteinExistence type="predicted"/>
<dbReference type="InterPro" id="IPR036875">
    <property type="entry name" value="Znf_CCHC_sf"/>
</dbReference>
<keyword evidence="1" id="KW-0863">Zinc-finger</keyword>
<dbReference type="AlphaFoldDB" id="A0A388KQH8"/>
<dbReference type="SMART" id="SM00343">
    <property type="entry name" value="ZnF_C2HC"/>
    <property type="match status" value="1"/>
</dbReference>
<evidence type="ECO:0000313" key="5">
    <source>
        <dbReference type="Proteomes" id="UP000265515"/>
    </source>
</evidence>
<gene>
    <name evidence="4" type="ORF">CBR_g11234</name>
</gene>
<keyword evidence="1" id="KW-0479">Metal-binding</keyword>
<evidence type="ECO:0000256" key="1">
    <source>
        <dbReference type="PROSITE-ProRule" id="PRU00047"/>
    </source>
</evidence>
<dbReference type="EMBL" id="BFEA01000162">
    <property type="protein sequence ID" value="GBG72305.1"/>
    <property type="molecule type" value="Genomic_DNA"/>
</dbReference>
<feature type="compositionally biased region" description="Basic and acidic residues" evidence="2">
    <location>
        <begin position="106"/>
        <end position="127"/>
    </location>
</feature>
<feature type="compositionally biased region" description="Basic and acidic residues" evidence="2">
    <location>
        <begin position="140"/>
        <end position="152"/>
    </location>
</feature>
<dbReference type="Gene3D" id="4.10.60.10">
    <property type="entry name" value="Zinc finger, CCHC-type"/>
    <property type="match status" value="1"/>
</dbReference>
<dbReference type="SUPFAM" id="SSF57756">
    <property type="entry name" value="Retrovirus zinc finger-like domains"/>
    <property type="match status" value="1"/>
</dbReference>
<accession>A0A388KQH8</accession>
<sequence length="329" mass="37704">MEPSHDGGEWRAYRSPTCFACQERGHYANQCPNRSRRYSSARPSTSFDSRRSHSPRRHDVDRRDPSPQLDPVIRNTIAKLGKSVAVMEEHYTAEREKKEVKKKKKLEREEAERRAEEERARLEEQRTKAKNKALKKKQEKQKADETRAEMQKDMQIQLAIQKRKRGPEPVFVEASPPMELSAKRTPKRGTIKPVKLTGRLTRSKTKKAGGGLTPTSAKKKIATPLSKRRTPTRKQTPAMTPTSKSSMERLRFLDNILRELKDLDATELQRICRDEGIHYDKKVDAIFDIADHRTEVAFSSAPAVTEEVIHIADSEDTAVDQKERPADDV</sequence>
<evidence type="ECO:0000259" key="3">
    <source>
        <dbReference type="PROSITE" id="PS50158"/>
    </source>
</evidence>
<keyword evidence="1" id="KW-0862">Zinc</keyword>
<comment type="caution">
    <text evidence="4">The sequence shown here is derived from an EMBL/GenBank/DDBJ whole genome shotgun (WGS) entry which is preliminary data.</text>
</comment>
<organism evidence="4 5">
    <name type="scientific">Chara braunii</name>
    <name type="common">Braun's stonewort</name>
    <dbReference type="NCBI Taxonomy" id="69332"/>
    <lineage>
        <taxon>Eukaryota</taxon>
        <taxon>Viridiplantae</taxon>
        <taxon>Streptophyta</taxon>
        <taxon>Charophyceae</taxon>
        <taxon>Charales</taxon>
        <taxon>Characeae</taxon>
        <taxon>Chara</taxon>
    </lineage>
</organism>
<feature type="region of interest" description="Disordered" evidence="2">
    <location>
        <begin position="25"/>
        <end position="74"/>
    </location>
</feature>
<evidence type="ECO:0000256" key="2">
    <source>
        <dbReference type="SAM" id="MobiDB-lite"/>
    </source>
</evidence>
<feature type="compositionally biased region" description="Basic residues" evidence="2">
    <location>
        <begin position="217"/>
        <end position="232"/>
    </location>
</feature>
<dbReference type="InterPro" id="IPR001878">
    <property type="entry name" value="Znf_CCHC"/>
</dbReference>
<feature type="compositionally biased region" description="Basic residues" evidence="2">
    <location>
        <begin position="128"/>
        <end position="139"/>
    </location>
</feature>
<protein>
    <recommendedName>
        <fullName evidence="3">CCHC-type domain-containing protein</fullName>
    </recommendedName>
</protein>
<dbReference type="OrthoDB" id="1914176at2759"/>
<dbReference type="GO" id="GO:0003676">
    <property type="term" value="F:nucleic acid binding"/>
    <property type="evidence" value="ECO:0007669"/>
    <property type="project" value="InterPro"/>
</dbReference>
<dbReference type="Pfam" id="PF00098">
    <property type="entry name" value="zf-CCHC"/>
    <property type="match status" value="1"/>
</dbReference>
<feature type="compositionally biased region" description="Basic and acidic residues" evidence="2">
    <location>
        <begin position="87"/>
        <end position="99"/>
    </location>
</feature>
<keyword evidence="5" id="KW-1185">Reference proteome</keyword>
<dbReference type="PROSITE" id="PS50158">
    <property type="entry name" value="ZF_CCHC"/>
    <property type="match status" value="1"/>
</dbReference>
<feature type="domain" description="CCHC-type" evidence="3">
    <location>
        <begin position="18"/>
        <end position="33"/>
    </location>
</feature>
<dbReference type="GO" id="GO:0008270">
    <property type="term" value="F:zinc ion binding"/>
    <property type="evidence" value="ECO:0007669"/>
    <property type="project" value="UniProtKB-KW"/>
</dbReference>
<name>A0A388KQH8_CHABU</name>
<dbReference type="Proteomes" id="UP000265515">
    <property type="component" value="Unassembled WGS sequence"/>
</dbReference>
<feature type="compositionally biased region" description="Polar residues" evidence="2">
    <location>
        <begin position="233"/>
        <end position="245"/>
    </location>
</feature>
<reference evidence="4 5" key="1">
    <citation type="journal article" date="2018" name="Cell">
        <title>The Chara Genome: Secondary Complexity and Implications for Plant Terrestrialization.</title>
        <authorList>
            <person name="Nishiyama T."/>
            <person name="Sakayama H."/>
            <person name="Vries J.D."/>
            <person name="Buschmann H."/>
            <person name="Saint-Marcoux D."/>
            <person name="Ullrich K.K."/>
            <person name="Haas F.B."/>
            <person name="Vanderstraeten L."/>
            <person name="Becker D."/>
            <person name="Lang D."/>
            <person name="Vosolsobe S."/>
            <person name="Rombauts S."/>
            <person name="Wilhelmsson P.K.I."/>
            <person name="Janitza P."/>
            <person name="Kern R."/>
            <person name="Heyl A."/>
            <person name="Rumpler F."/>
            <person name="Villalobos L.I.A.C."/>
            <person name="Clay J.M."/>
            <person name="Skokan R."/>
            <person name="Toyoda A."/>
            <person name="Suzuki Y."/>
            <person name="Kagoshima H."/>
            <person name="Schijlen E."/>
            <person name="Tajeshwar N."/>
            <person name="Catarino B."/>
            <person name="Hetherington A.J."/>
            <person name="Saltykova A."/>
            <person name="Bonnot C."/>
            <person name="Breuninger H."/>
            <person name="Symeonidi A."/>
            <person name="Radhakrishnan G.V."/>
            <person name="Van Nieuwerburgh F."/>
            <person name="Deforce D."/>
            <person name="Chang C."/>
            <person name="Karol K.G."/>
            <person name="Hedrich R."/>
            <person name="Ulvskov P."/>
            <person name="Glockner G."/>
            <person name="Delwiche C.F."/>
            <person name="Petrasek J."/>
            <person name="Van de Peer Y."/>
            <person name="Friml J."/>
            <person name="Beilby M."/>
            <person name="Dolan L."/>
            <person name="Kohara Y."/>
            <person name="Sugano S."/>
            <person name="Fujiyama A."/>
            <person name="Delaux P.-M."/>
            <person name="Quint M."/>
            <person name="TheiBen G."/>
            <person name="Hagemann M."/>
            <person name="Harholt J."/>
            <person name="Dunand C."/>
            <person name="Zachgo S."/>
            <person name="Langdale J."/>
            <person name="Maumus F."/>
            <person name="Straeten D.V.D."/>
            <person name="Gould S.B."/>
            <person name="Rensing S.A."/>
        </authorList>
    </citation>
    <scope>NUCLEOTIDE SEQUENCE [LARGE SCALE GENOMIC DNA]</scope>
    <source>
        <strain evidence="4 5">S276</strain>
    </source>
</reference>
<evidence type="ECO:0000313" key="4">
    <source>
        <dbReference type="EMBL" id="GBG72305.1"/>
    </source>
</evidence>
<feature type="region of interest" description="Disordered" evidence="2">
    <location>
        <begin position="87"/>
        <end position="245"/>
    </location>
</feature>